<keyword evidence="2" id="KW-1133">Transmembrane helix</keyword>
<keyword evidence="2" id="KW-0472">Membrane</keyword>
<dbReference type="Proteomes" id="UP000199013">
    <property type="component" value="Unassembled WGS sequence"/>
</dbReference>
<name>A0A1C3NX63_9ACTN</name>
<evidence type="ECO:0000313" key="3">
    <source>
        <dbReference type="EMBL" id="SBW22037.1"/>
    </source>
</evidence>
<organism evidence="3 4">
    <name type="scientific">Candidatus Protofrankia californiensis</name>
    <dbReference type="NCBI Taxonomy" id="1839754"/>
    <lineage>
        <taxon>Bacteria</taxon>
        <taxon>Bacillati</taxon>
        <taxon>Actinomycetota</taxon>
        <taxon>Actinomycetes</taxon>
        <taxon>Frankiales</taxon>
        <taxon>Frankiaceae</taxon>
        <taxon>Protofrankia</taxon>
    </lineage>
</organism>
<evidence type="ECO:0000256" key="1">
    <source>
        <dbReference type="SAM" id="MobiDB-lite"/>
    </source>
</evidence>
<keyword evidence="4" id="KW-1185">Reference proteome</keyword>
<proteinExistence type="predicted"/>
<evidence type="ECO:0000256" key="2">
    <source>
        <dbReference type="SAM" id="Phobius"/>
    </source>
</evidence>
<feature type="transmembrane region" description="Helical" evidence="2">
    <location>
        <begin position="91"/>
        <end position="111"/>
    </location>
</feature>
<feature type="transmembrane region" description="Helical" evidence="2">
    <location>
        <begin position="52"/>
        <end position="71"/>
    </location>
</feature>
<protein>
    <submittedName>
        <fullName evidence="3">Uncharacterized protein</fullName>
    </submittedName>
</protein>
<reference evidence="4" key="1">
    <citation type="submission" date="2016-02" db="EMBL/GenBank/DDBJ databases">
        <authorList>
            <person name="Wibberg D."/>
        </authorList>
    </citation>
    <scope>NUCLEOTIDE SEQUENCE [LARGE SCALE GENOMIC DNA]</scope>
</reference>
<dbReference type="AlphaFoldDB" id="A0A1C3NX63"/>
<accession>A0A1C3NX63</accession>
<gene>
    <name evidence="3" type="ORF">FDG2_2202</name>
</gene>
<feature type="region of interest" description="Disordered" evidence="1">
    <location>
        <begin position="136"/>
        <end position="159"/>
    </location>
</feature>
<keyword evidence="2" id="KW-0812">Transmembrane</keyword>
<evidence type="ECO:0000313" key="4">
    <source>
        <dbReference type="Proteomes" id="UP000199013"/>
    </source>
</evidence>
<dbReference type="EMBL" id="FLUV01000917">
    <property type="protein sequence ID" value="SBW22037.1"/>
    <property type="molecule type" value="Genomic_DNA"/>
</dbReference>
<sequence>MTATKDEVTRHRGAAPPYRAAWTWFQATMGQSPGNLRNVTRRRPRHTTTRRVLTAVVMALLAIPAMCGAALAQDIGDRYSPAPLTPLEAWAIYGGTIVGGFLVATALTLLSSRNSSPSRYRPGHSWEHDEVWIGEPPTAAEGEHPHVASPGTGGASGTW</sequence>